<sequence length="381" mass="41664">MCITGRTGAGSKWNHHRVKRKMQDDDQFVREASAASESSTETEDSDNTLIYVPTNPQEWTSEHIASWVQWISKKFQIFPSLEPARFPNGGVELAKFTKADFWVCAGSKAGGNTLAKHFAHLLQIGTGIEDNLLGNDTDPEPYQLLNAASHRLIAQGGQIQLWQFLLELLADSSNERFIHWEGTNGEFKLTDPDEVARRWGERKAKPNMNYDKLSRALRYYYDKNIMTKVHGKRYAYKFDFHGLMAACQAQAQLTEPTTSCMISPSYSKYSSPVESYSGGSPASNPTEGSPRSFGIAASPESVSTASSSSPTSLTPGSSAAGGSGARTAGMMPPYWPPYPAYSVASTSQTMQTPNTTNVPDTSSSTTTVTSSAGATFRTYDH</sequence>
<feature type="region of interest" description="Disordered" evidence="6">
    <location>
        <begin position="346"/>
        <end position="381"/>
    </location>
</feature>
<dbReference type="GO" id="GO:0000981">
    <property type="term" value="F:DNA-binding transcription factor activity, RNA polymerase II-specific"/>
    <property type="evidence" value="ECO:0007669"/>
    <property type="project" value="TreeGrafter"/>
</dbReference>
<dbReference type="CDD" id="cd08203">
    <property type="entry name" value="SAM_PNT"/>
    <property type="match status" value="1"/>
</dbReference>
<dbReference type="SUPFAM" id="SSF47769">
    <property type="entry name" value="SAM/Pointed domain"/>
    <property type="match status" value="1"/>
</dbReference>
<accession>A0A1S4FDV3</accession>
<dbReference type="PROSITE" id="PS00345">
    <property type="entry name" value="ETS_DOMAIN_1"/>
    <property type="match status" value="1"/>
</dbReference>
<evidence type="ECO:0000256" key="1">
    <source>
        <dbReference type="ARBA" id="ARBA00004123"/>
    </source>
</evidence>
<dbReference type="PROSITE" id="PS51433">
    <property type="entry name" value="PNT"/>
    <property type="match status" value="1"/>
</dbReference>
<feature type="compositionally biased region" description="Low complexity" evidence="6">
    <location>
        <begin position="352"/>
        <end position="371"/>
    </location>
</feature>
<dbReference type="InterPro" id="IPR046328">
    <property type="entry name" value="ETS_fam"/>
</dbReference>
<dbReference type="SUPFAM" id="SSF46785">
    <property type="entry name" value="Winged helix' DNA-binding domain"/>
    <property type="match status" value="1"/>
</dbReference>
<dbReference type="EnsemblMetazoa" id="AAEL006533-RA">
    <property type="protein sequence ID" value="AAEL006533-PA"/>
    <property type="gene ID" value="AAEL006533"/>
</dbReference>
<dbReference type="InterPro" id="IPR000418">
    <property type="entry name" value="Ets_dom"/>
</dbReference>
<organism evidence="7 8">
    <name type="scientific">Aedes aegypti</name>
    <name type="common">Yellowfever mosquito</name>
    <name type="synonym">Culex aegypti</name>
    <dbReference type="NCBI Taxonomy" id="7159"/>
    <lineage>
        <taxon>Eukaryota</taxon>
        <taxon>Metazoa</taxon>
        <taxon>Ecdysozoa</taxon>
        <taxon>Arthropoda</taxon>
        <taxon>Hexapoda</taxon>
        <taxon>Insecta</taxon>
        <taxon>Pterygota</taxon>
        <taxon>Neoptera</taxon>
        <taxon>Endopterygota</taxon>
        <taxon>Diptera</taxon>
        <taxon>Nematocera</taxon>
        <taxon>Culicoidea</taxon>
        <taxon>Culicidae</taxon>
        <taxon>Culicinae</taxon>
        <taxon>Aedini</taxon>
        <taxon>Aedes</taxon>
        <taxon>Stegomyia</taxon>
    </lineage>
</organism>
<dbReference type="InterPro" id="IPR036390">
    <property type="entry name" value="WH_DNA-bd_sf"/>
</dbReference>
<dbReference type="FunFam" id="1.10.150.50:FF:000113">
    <property type="entry name" value="DNA-binding protein D-ETS-6"/>
    <property type="match status" value="1"/>
</dbReference>
<proteinExistence type="inferred from homology"/>
<comment type="subcellular location">
    <subcellularLocation>
        <location evidence="1 5">Nucleus</location>
    </subcellularLocation>
</comment>
<feature type="compositionally biased region" description="Polar residues" evidence="6">
    <location>
        <begin position="273"/>
        <end position="289"/>
    </location>
</feature>
<evidence type="ECO:0000313" key="7">
    <source>
        <dbReference type="EnsemblMetazoa" id="AAEL006533-PA"/>
    </source>
</evidence>
<dbReference type="GO" id="GO:0043565">
    <property type="term" value="F:sequence-specific DNA binding"/>
    <property type="evidence" value="ECO:0007669"/>
    <property type="project" value="InterPro"/>
</dbReference>
<dbReference type="AlphaFoldDB" id="A0A1S4FDV3"/>
<gene>
    <name evidence="7" type="primary">5568069</name>
</gene>
<dbReference type="Pfam" id="PF00178">
    <property type="entry name" value="Ets"/>
    <property type="match status" value="1"/>
</dbReference>
<evidence type="ECO:0000313" key="8">
    <source>
        <dbReference type="Proteomes" id="UP000008820"/>
    </source>
</evidence>
<evidence type="ECO:0000256" key="3">
    <source>
        <dbReference type="ARBA" id="ARBA00023125"/>
    </source>
</evidence>
<keyword evidence="4 5" id="KW-0539">Nucleus</keyword>
<dbReference type="GO" id="GO:0030154">
    <property type="term" value="P:cell differentiation"/>
    <property type="evidence" value="ECO:0007669"/>
    <property type="project" value="TreeGrafter"/>
</dbReference>
<dbReference type="PROSITE" id="PS50061">
    <property type="entry name" value="ETS_DOMAIN_3"/>
    <property type="match status" value="1"/>
</dbReference>
<evidence type="ECO:0000256" key="6">
    <source>
        <dbReference type="SAM" id="MobiDB-lite"/>
    </source>
</evidence>
<dbReference type="VEuPathDB" id="VectorBase:AAEL006533"/>
<dbReference type="Gene3D" id="1.10.150.50">
    <property type="entry name" value="Transcription Factor, Ets-1"/>
    <property type="match status" value="1"/>
</dbReference>
<dbReference type="PROSITE" id="PS00346">
    <property type="entry name" value="ETS_DOMAIN_2"/>
    <property type="match status" value="1"/>
</dbReference>
<feature type="region of interest" description="Disordered" evidence="6">
    <location>
        <begin position="273"/>
        <end position="325"/>
    </location>
</feature>
<dbReference type="InterPro" id="IPR013761">
    <property type="entry name" value="SAM/pointed_sf"/>
</dbReference>
<reference evidence="7" key="2">
    <citation type="submission" date="2020-05" db="UniProtKB">
        <authorList>
            <consortium name="EnsemblMetazoa"/>
        </authorList>
    </citation>
    <scope>IDENTIFICATION</scope>
    <source>
        <strain evidence="7">LVP_AGWG</strain>
    </source>
</reference>
<dbReference type="Proteomes" id="UP000008820">
    <property type="component" value="Chromosome 2"/>
</dbReference>
<dbReference type="Pfam" id="PF02198">
    <property type="entry name" value="SAM_PNT"/>
    <property type="match status" value="1"/>
</dbReference>
<feature type="compositionally biased region" description="Low complexity" evidence="6">
    <location>
        <begin position="296"/>
        <end position="318"/>
    </location>
</feature>
<evidence type="ECO:0000256" key="2">
    <source>
        <dbReference type="ARBA" id="ARBA00005562"/>
    </source>
</evidence>
<dbReference type="SMART" id="SM00413">
    <property type="entry name" value="ETS"/>
    <property type="match status" value="1"/>
</dbReference>
<dbReference type="SMART" id="SM00251">
    <property type="entry name" value="SAM_PNT"/>
    <property type="match status" value="1"/>
</dbReference>
<dbReference type="PANTHER" id="PTHR11849">
    <property type="entry name" value="ETS"/>
    <property type="match status" value="1"/>
</dbReference>
<keyword evidence="3 5" id="KW-0238">DNA-binding</keyword>
<evidence type="ECO:0000256" key="5">
    <source>
        <dbReference type="RuleBase" id="RU004019"/>
    </source>
</evidence>
<comment type="similarity">
    <text evidence="2 5">Belongs to the ETS family.</text>
</comment>
<name>A0A1S4FDV3_AEDAE</name>
<evidence type="ECO:0000256" key="4">
    <source>
        <dbReference type="ARBA" id="ARBA00023242"/>
    </source>
</evidence>
<dbReference type="InParanoid" id="A0A1S4FDV3"/>
<dbReference type="InterPro" id="IPR003118">
    <property type="entry name" value="Pointed_dom"/>
</dbReference>
<dbReference type="PRINTS" id="PR00454">
    <property type="entry name" value="ETSDOMAIN"/>
</dbReference>
<keyword evidence="8" id="KW-1185">Reference proteome</keyword>
<dbReference type="PANTHER" id="PTHR11849:SF305">
    <property type="entry name" value="DNA-BINDING PROTEIN D-ETS-6"/>
    <property type="match status" value="1"/>
</dbReference>
<dbReference type="InterPro" id="IPR036388">
    <property type="entry name" value="WH-like_DNA-bd_sf"/>
</dbReference>
<reference evidence="7 8" key="1">
    <citation type="submission" date="2017-06" db="EMBL/GenBank/DDBJ databases">
        <title>Aedes aegypti genome working group (AGWG) sequencing and assembly.</title>
        <authorList>
            <consortium name="Aedes aegypti Genome Working Group (AGWG)"/>
            <person name="Matthews B.J."/>
        </authorList>
    </citation>
    <scope>NUCLEOTIDE SEQUENCE [LARGE SCALE GENOMIC DNA]</scope>
    <source>
        <strain evidence="7 8">LVP_AGWG</strain>
    </source>
</reference>
<dbReference type="OrthoDB" id="10067219at2759"/>
<dbReference type="FunFam" id="1.10.10.10:FF:000039">
    <property type="entry name" value="Friend leukemia integration 1 transcription factor"/>
    <property type="match status" value="1"/>
</dbReference>
<dbReference type="GO" id="GO:0005634">
    <property type="term" value="C:nucleus"/>
    <property type="evidence" value="ECO:0007669"/>
    <property type="project" value="UniProtKB-SubCell"/>
</dbReference>
<dbReference type="Gene3D" id="1.10.10.10">
    <property type="entry name" value="Winged helix-like DNA-binding domain superfamily/Winged helix DNA-binding domain"/>
    <property type="match status" value="1"/>
</dbReference>
<protein>
    <submittedName>
        <fullName evidence="7">Uncharacterized protein</fullName>
    </submittedName>
</protein>